<name>A0A1N6X562_9SPIO</name>
<protein>
    <submittedName>
        <fullName evidence="1">Uncharacterized protein</fullName>
    </submittedName>
</protein>
<reference evidence="1 2" key="1">
    <citation type="submission" date="2017-01" db="EMBL/GenBank/DDBJ databases">
        <authorList>
            <person name="Mah S.A."/>
            <person name="Swanson W.J."/>
            <person name="Moy G.W."/>
            <person name="Vacquier V.D."/>
        </authorList>
    </citation>
    <scope>NUCLEOTIDE SEQUENCE [LARGE SCALE GENOMIC DNA]</scope>
    <source>
        <strain evidence="1 2">ASpG1</strain>
    </source>
</reference>
<proteinExistence type="predicted"/>
<dbReference type="STRING" id="159291.SAMN05920897_12030"/>
<keyword evidence="2" id="KW-1185">Reference proteome</keyword>
<dbReference type="AlphaFoldDB" id="A0A1N6X562"/>
<accession>A0A1N6X562</accession>
<gene>
    <name evidence="1" type="ORF">SAMN05920897_12030</name>
</gene>
<organism evidence="1 2">
    <name type="scientific">Alkalispirochaeta americana</name>
    <dbReference type="NCBI Taxonomy" id="159291"/>
    <lineage>
        <taxon>Bacteria</taxon>
        <taxon>Pseudomonadati</taxon>
        <taxon>Spirochaetota</taxon>
        <taxon>Spirochaetia</taxon>
        <taxon>Spirochaetales</taxon>
        <taxon>Spirochaetaceae</taxon>
        <taxon>Alkalispirochaeta</taxon>
    </lineage>
</organism>
<dbReference type="OrthoDB" id="368436at2"/>
<dbReference type="RefSeq" id="WP_076489800.1">
    <property type="nucleotide sequence ID" value="NZ_FTMS01000020.1"/>
</dbReference>
<evidence type="ECO:0000313" key="1">
    <source>
        <dbReference type="EMBL" id="SIQ97427.1"/>
    </source>
</evidence>
<dbReference type="Proteomes" id="UP000186400">
    <property type="component" value="Unassembled WGS sequence"/>
</dbReference>
<dbReference type="EMBL" id="FTMS01000020">
    <property type="protein sequence ID" value="SIQ97427.1"/>
    <property type="molecule type" value="Genomic_DNA"/>
</dbReference>
<sequence>MKRFAAILIILIIFGAIAFGVGYAPLRLQEGTVAVLYTKTSGWDPEPLQAGVFDWRWELLVPTNARIYYFPDAPRQARLETSALLPSAELYEQFLEGSPSLRQELTLDIQYRPLPENFTTLAPRGIGGDNLESWLVSIDKELTGSALVFAATALEELLEEEDLLVPAPAVARKVAGKLQARFPDLEIQSVVVESLNLPDPQLYRLARDTYRRVQQTREESLQEAIRAAARDREAADHRVETLQQFGRVFSEYPVLLEYLEITARTGQNPLNLELPLKNASLPGQER</sequence>
<evidence type="ECO:0000313" key="2">
    <source>
        <dbReference type="Proteomes" id="UP000186400"/>
    </source>
</evidence>